<sequence length="240" mass="26154">MPLFYTQPAPVDANRHRGKSLRDNPGFGFSVRTNSVPVSGAEFALAQRHYPIVFSGQDGAVPVAVLGLRADENLFVRRDGTWEPNLYIPAYVRRYPFVFIEAAGGQLILAIDEGGGFVVDGGKLPLFDAENKPTNLVNSALQFCAAYQNNHKATAEYVAALQANDVLVDNQAQATIAGTERLSLAGFKVVDEARFNKLPAATLEAWREKGWLAWTYAHLLSFGCWNALANLAAERKKAAA</sequence>
<gene>
    <name evidence="1" type="ORF">FHP25_23135</name>
</gene>
<name>A0A5C8PGL5_9HYPH</name>
<accession>A0A5C8PGL5</accession>
<dbReference type="Pfam" id="PF07277">
    <property type="entry name" value="SapC"/>
    <property type="match status" value="1"/>
</dbReference>
<protein>
    <submittedName>
        <fullName evidence="1">SapC family protein</fullName>
    </submittedName>
</protein>
<comment type="caution">
    <text evidence="1">The sequence shown here is derived from an EMBL/GenBank/DDBJ whole genome shotgun (WGS) entry which is preliminary data.</text>
</comment>
<dbReference type="AlphaFoldDB" id="A0A5C8PGL5"/>
<dbReference type="EMBL" id="VDUZ01000029">
    <property type="protein sequence ID" value="TXL72972.1"/>
    <property type="molecule type" value="Genomic_DNA"/>
</dbReference>
<evidence type="ECO:0000313" key="1">
    <source>
        <dbReference type="EMBL" id="TXL72972.1"/>
    </source>
</evidence>
<dbReference type="OrthoDB" id="9806524at2"/>
<reference evidence="1 2" key="1">
    <citation type="submission" date="2019-06" db="EMBL/GenBank/DDBJ databases">
        <title>New taxonomy in bacterial strain CC-CFT640, isolated from vineyard.</title>
        <authorList>
            <person name="Lin S.-Y."/>
            <person name="Tsai C.-F."/>
            <person name="Young C.-C."/>
        </authorList>
    </citation>
    <scope>NUCLEOTIDE SEQUENCE [LARGE SCALE GENOMIC DNA]</scope>
    <source>
        <strain evidence="1 2">CC-CFT640</strain>
    </source>
</reference>
<dbReference type="Proteomes" id="UP000321638">
    <property type="component" value="Unassembled WGS sequence"/>
</dbReference>
<evidence type="ECO:0000313" key="2">
    <source>
        <dbReference type="Proteomes" id="UP000321638"/>
    </source>
</evidence>
<dbReference type="InterPro" id="IPR010836">
    <property type="entry name" value="SapC"/>
</dbReference>
<keyword evidence="2" id="KW-1185">Reference proteome</keyword>
<proteinExistence type="predicted"/>
<organism evidence="1 2">
    <name type="scientific">Vineibacter terrae</name>
    <dbReference type="NCBI Taxonomy" id="2586908"/>
    <lineage>
        <taxon>Bacteria</taxon>
        <taxon>Pseudomonadati</taxon>
        <taxon>Pseudomonadota</taxon>
        <taxon>Alphaproteobacteria</taxon>
        <taxon>Hyphomicrobiales</taxon>
        <taxon>Vineibacter</taxon>
    </lineage>
</organism>